<protein>
    <submittedName>
        <fullName evidence="1">Uncharacterized protein</fullName>
    </submittedName>
</protein>
<name>A0ACC0JZP7_CHOFU</name>
<gene>
    <name evidence="1" type="ORF">MSG28_000229</name>
</gene>
<proteinExistence type="predicted"/>
<evidence type="ECO:0000313" key="2">
    <source>
        <dbReference type="Proteomes" id="UP001064048"/>
    </source>
</evidence>
<accession>A0ACC0JZP7</accession>
<keyword evidence="2" id="KW-1185">Reference proteome</keyword>
<evidence type="ECO:0000313" key="1">
    <source>
        <dbReference type="EMBL" id="KAI8429649.1"/>
    </source>
</evidence>
<sequence>MYEEDDYSEENTWTYIALCGEPTLYEGLRFAKDLIIANVILRLIIHAHKEAYLSEMKSNRKALVISLHGWSGVGKNYAATMIAEALYKKGIESKDSIFIFISNIGGGEIASTLLDLYAQGGCDDGDNIRTDRGATDIR</sequence>
<dbReference type="Proteomes" id="UP001064048">
    <property type="component" value="Chromosome Z"/>
</dbReference>
<comment type="caution">
    <text evidence="1">The sequence shown here is derived from an EMBL/GenBank/DDBJ whole genome shotgun (WGS) entry which is preliminary data.</text>
</comment>
<dbReference type="EMBL" id="CM046131">
    <property type="protein sequence ID" value="KAI8429649.1"/>
    <property type="molecule type" value="Genomic_DNA"/>
</dbReference>
<reference evidence="1 2" key="1">
    <citation type="journal article" date="2022" name="Genome Biol. Evol.">
        <title>The Spruce Budworm Genome: Reconstructing the Evolutionary History of Antifreeze Proteins.</title>
        <authorList>
            <person name="Beliveau C."/>
            <person name="Gagne P."/>
            <person name="Picq S."/>
            <person name="Vernygora O."/>
            <person name="Keeling C.I."/>
            <person name="Pinkney K."/>
            <person name="Doucet D."/>
            <person name="Wen F."/>
            <person name="Johnston J.S."/>
            <person name="Maaroufi H."/>
            <person name="Boyle B."/>
            <person name="Laroche J."/>
            <person name="Dewar K."/>
            <person name="Juretic N."/>
            <person name="Blackburn G."/>
            <person name="Nisole A."/>
            <person name="Brunet B."/>
            <person name="Brandao M."/>
            <person name="Lumley L."/>
            <person name="Duan J."/>
            <person name="Quan G."/>
            <person name="Lucarotti C.J."/>
            <person name="Roe A.D."/>
            <person name="Sperling F.A.H."/>
            <person name="Levesque R.C."/>
            <person name="Cusson M."/>
        </authorList>
    </citation>
    <scope>NUCLEOTIDE SEQUENCE [LARGE SCALE GENOMIC DNA]</scope>
    <source>
        <strain evidence="1">Glfc:IPQL:Cfum</strain>
    </source>
</reference>
<organism evidence="1 2">
    <name type="scientific">Choristoneura fumiferana</name>
    <name type="common">Spruce budworm moth</name>
    <name type="synonym">Archips fumiferana</name>
    <dbReference type="NCBI Taxonomy" id="7141"/>
    <lineage>
        <taxon>Eukaryota</taxon>
        <taxon>Metazoa</taxon>
        <taxon>Ecdysozoa</taxon>
        <taxon>Arthropoda</taxon>
        <taxon>Hexapoda</taxon>
        <taxon>Insecta</taxon>
        <taxon>Pterygota</taxon>
        <taxon>Neoptera</taxon>
        <taxon>Endopterygota</taxon>
        <taxon>Lepidoptera</taxon>
        <taxon>Glossata</taxon>
        <taxon>Ditrysia</taxon>
        <taxon>Tortricoidea</taxon>
        <taxon>Tortricidae</taxon>
        <taxon>Tortricinae</taxon>
        <taxon>Choristoneura</taxon>
    </lineage>
</organism>